<sequence>MEEKIFDQDFFAKLNKLNFLVKMSLSQGANGGRKSTAKGTSVEFSDYREYIQGDDFRRIDWNAYGRFEKLFIKLFMEEREAVFNIFLDCSKSMDFGEEKKSKKALQLSAALSYIVLNNMDKLQLHTLQDNRIHTLQGISGKASFQKLLQGLTKVDFKGQTHLVDTIKQKNLKQRGVSIIISDFFTKEKIEEMVQYLGYKKQEIILIHLLSREEVAPYFEKMVNLIDSETQEALKLTITPKVIKTYQETLTAFCQEIEEKVVKYNGAYVKVVSDESLEKILLKSFSAKGFINKV</sequence>
<feature type="domain" description="DUF58" evidence="1">
    <location>
        <begin position="46"/>
        <end position="248"/>
    </location>
</feature>
<organism evidence="2 3">
    <name type="scientific">Natranaerovirga hydrolytica</name>
    <dbReference type="NCBI Taxonomy" id="680378"/>
    <lineage>
        <taxon>Bacteria</taxon>
        <taxon>Bacillati</taxon>
        <taxon>Bacillota</taxon>
        <taxon>Clostridia</taxon>
        <taxon>Lachnospirales</taxon>
        <taxon>Natranaerovirgaceae</taxon>
        <taxon>Natranaerovirga</taxon>
    </lineage>
</organism>
<dbReference type="InterPro" id="IPR036465">
    <property type="entry name" value="vWFA_dom_sf"/>
</dbReference>
<evidence type="ECO:0000259" key="1">
    <source>
        <dbReference type="Pfam" id="PF01882"/>
    </source>
</evidence>
<dbReference type="InterPro" id="IPR002881">
    <property type="entry name" value="DUF58"/>
</dbReference>
<dbReference type="Proteomes" id="UP000294545">
    <property type="component" value="Unassembled WGS sequence"/>
</dbReference>
<reference evidence="2 3" key="1">
    <citation type="submission" date="2019-03" db="EMBL/GenBank/DDBJ databases">
        <title>Genomic Encyclopedia of Type Strains, Phase IV (KMG-IV): sequencing the most valuable type-strain genomes for metagenomic binning, comparative biology and taxonomic classification.</title>
        <authorList>
            <person name="Goeker M."/>
        </authorList>
    </citation>
    <scope>NUCLEOTIDE SEQUENCE [LARGE SCALE GENOMIC DNA]</scope>
    <source>
        <strain evidence="2 3">DSM 24176</strain>
    </source>
</reference>
<comment type="caution">
    <text evidence="2">The sequence shown here is derived from an EMBL/GenBank/DDBJ whole genome shotgun (WGS) entry which is preliminary data.</text>
</comment>
<dbReference type="PANTHER" id="PTHR33608">
    <property type="entry name" value="BLL2464 PROTEIN"/>
    <property type="match status" value="1"/>
</dbReference>
<dbReference type="OrthoDB" id="9776116at2"/>
<keyword evidence="3" id="KW-1185">Reference proteome</keyword>
<evidence type="ECO:0000313" key="3">
    <source>
        <dbReference type="Proteomes" id="UP000294545"/>
    </source>
</evidence>
<protein>
    <submittedName>
        <fullName evidence="2">Uncharacterized protein DUF58</fullName>
    </submittedName>
</protein>
<accession>A0A4R1MZI8</accession>
<dbReference type="PANTHER" id="PTHR33608:SF7">
    <property type="entry name" value="DUF58 DOMAIN-CONTAINING PROTEIN"/>
    <property type="match status" value="1"/>
</dbReference>
<gene>
    <name evidence="2" type="ORF">EDC19_1129</name>
</gene>
<dbReference type="EMBL" id="SMGQ01000011">
    <property type="protein sequence ID" value="TCK98696.1"/>
    <property type="molecule type" value="Genomic_DNA"/>
</dbReference>
<proteinExistence type="predicted"/>
<dbReference type="SUPFAM" id="SSF53300">
    <property type="entry name" value="vWA-like"/>
    <property type="match status" value="1"/>
</dbReference>
<dbReference type="AlphaFoldDB" id="A0A4R1MZI8"/>
<evidence type="ECO:0000313" key="2">
    <source>
        <dbReference type="EMBL" id="TCK98696.1"/>
    </source>
</evidence>
<name>A0A4R1MZI8_9FIRM</name>
<dbReference type="RefSeq" id="WP_132281754.1">
    <property type="nucleotide sequence ID" value="NZ_SMGQ01000011.1"/>
</dbReference>
<dbReference type="Pfam" id="PF01882">
    <property type="entry name" value="DUF58"/>
    <property type="match status" value="1"/>
</dbReference>